<keyword evidence="3" id="KW-1185">Reference proteome</keyword>
<sequence length="77" mass="8290">MGRVANPKSTIKAVGVRVEPDPTNPAPLKDAIYCSLNGTYNSMVQRQAGEESRLGQLGSVLRRDQSPSLPARRGLGR</sequence>
<feature type="region of interest" description="Disordered" evidence="1">
    <location>
        <begin position="48"/>
        <end position="77"/>
    </location>
</feature>
<evidence type="ECO:0000256" key="1">
    <source>
        <dbReference type="SAM" id="MobiDB-lite"/>
    </source>
</evidence>
<evidence type="ECO:0000313" key="3">
    <source>
        <dbReference type="Proteomes" id="UP000217676"/>
    </source>
</evidence>
<organism evidence="2 3">
    <name type="scientific">Streptomyces laurentii</name>
    <dbReference type="NCBI Taxonomy" id="39478"/>
    <lineage>
        <taxon>Bacteria</taxon>
        <taxon>Bacillati</taxon>
        <taxon>Actinomycetota</taxon>
        <taxon>Actinomycetes</taxon>
        <taxon>Kitasatosporales</taxon>
        <taxon>Streptomycetaceae</taxon>
        <taxon>Streptomyces</taxon>
    </lineage>
</organism>
<name>A0A169PPU9_STRLU</name>
<dbReference type="EMBL" id="AP017424">
    <property type="protein sequence ID" value="BAU88282.1"/>
    <property type="molecule type" value="Genomic_DNA"/>
</dbReference>
<dbReference type="AlphaFoldDB" id="A0A169PPU9"/>
<dbReference type="Proteomes" id="UP000217676">
    <property type="component" value="Chromosome"/>
</dbReference>
<gene>
    <name evidence="2" type="ORF">SLA_7416</name>
</gene>
<keyword evidence="2" id="KW-0675">Receptor</keyword>
<reference evidence="2 3" key="1">
    <citation type="journal article" date="2016" name="Genome Announc.">
        <title>Complete Genome Sequence of Thiostrepton-Producing Streptomyces laurentii ATCC 31255.</title>
        <authorList>
            <person name="Doi K."/>
            <person name="Fujino Y."/>
            <person name="Nagayoshi Y."/>
            <person name="Ohshima T."/>
            <person name="Ogata S."/>
        </authorList>
    </citation>
    <scope>NUCLEOTIDE SEQUENCE [LARGE SCALE GENOMIC DNA]</scope>
    <source>
        <strain evidence="2 3">ATCC 31255</strain>
    </source>
</reference>
<evidence type="ECO:0000313" key="2">
    <source>
        <dbReference type="EMBL" id="BAU88282.1"/>
    </source>
</evidence>
<proteinExistence type="predicted"/>
<dbReference type="KEGG" id="slau:SLA_7416"/>
<protein>
    <submittedName>
        <fullName evidence="2">TonB-dependent receptor</fullName>
    </submittedName>
</protein>
<accession>A0A169PPU9</accession>